<dbReference type="InterPro" id="IPR036737">
    <property type="entry name" value="OmpA-like_sf"/>
</dbReference>
<dbReference type="PATRIC" id="fig|1028802.3.peg.753"/>
<dbReference type="HOGENOM" id="CLU_031536_0_1_6"/>
<organism evidence="14 15">
    <name type="scientific">Shewanella oneidensis (strain ATCC 700550 / JCM 31522 / CIP 106686 / LMG 19005 / NCIMB 14063 / MR-1)</name>
    <dbReference type="NCBI Taxonomy" id="211586"/>
    <lineage>
        <taxon>Bacteria</taxon>
        <taxon>Pseudomonadati</taxon>
        <taxon>Pseudomonadota</taxon>
        <taxon>Gammaproteobacteria</taxon>
        <taxon>Alteromonadales</taxon>
        <taxon>Shewanellaceae</taxon>
        <taxon>Shewanella</taxon>
    </lineage>
</organism>
<dbReference type="Proteomes" id="UP000008186">
    <property type="component" value="Plasmid megaplasmid"/>
</dbReference>
<dbReference type="EMBL" id="AE014300">
    <property type="protein sequence ID" value="AAN53038.1"/>
    <property type="molecule type" value="Genomic_DNA"/>
</dbReference>
<dbReference type="InterPro" id="IPR050330">
    <property type="entry name" value="Bact_OuterMem_StrucFunc"/>
</dbReference>
<evidence type="ECO:0000259" key="13">
    <source>
        <dbReference type="PROSITE" id="PS51123"/>
    </source>
</evidence>
<evidence type="ECO:0000256" key="10">
    <source>
        <dbReference type="ARBA" id="ARBA00023237"/>
    </source>
</evidence>
<keyword evidence="9" id="KW-1015">Disulfide bond</keyword>
<proteinExistence type="inferred from homology"/>
<dbReference type="SUPFAM" id="SSF103088">
    <property type="entry name" value="OmpA-like"/>
    <property type="match status" value="1"/>
</dbReference>
<keyword evidence="12" id="KW-0732">Signal</keyword>
<dbReference type="Pfam" id="PF01389">
    <property type="entry name" value="OmpA_membrane"/>
    <property type="match status" value="1"/>
</dbReference>
<sequence length="342" mass="37373">MKYKLILLTFLPFSFSTLASEPPSYLPFQSYWYAGAGLGQGHYSNGSNPQSYDSVRDRFAGSVYLGYQVNPYLAPELSYQFLGSAYANYEQGQISGDFQQVVLAARFGYPLTTSLYPYVKVGGAGWFGDSEGLRSGSERGFSPIVAAGVEYAFTPRLSGRLEHQYTDSLGADSIGYTDHHLTTLGLSWRFGHSAPVTAPTPEVVTQVVELPPVVQIVEKRQFVYSEQKGNSLLFAHNSSVLNNTSQFADVVSFLKQHPTASAVITGHTDSTGSDKYNQWLSERRAISVANYLVSQGVQSAQLTSVGKGETASVADNTTENGRAMNRRVEITIPEFTVTKTVK</sequence>
<feature type="domain" description="OmpA-like" evidence="13">
    <location>
        <begin position="224"/>
        <end position="336"/>
    </location>
</feature>
<dbReference type="Gene3D" id="3.30.1330.60">
    <property type="entry name" value="OmpA-like domain"/>
    <property type="match status" value="1"/>
</dbReference>
<dbReference type="PROSITE" id="PS51123">
    <property type="entry name" value="OMPA_2"/>
    <property type="match status" value="1"/>
</dbReference>
<keyword evidence="6" id="KW-0406">Ion transport</keyword>
<dbReference type="GO" id="GO:0009279">
    <property type="term" value="C:cell outer membrane"/>
    <property type="evidence" value="ECO:0007669"/>
    <property type="project" value="UniProtKB-SubCell"/>
</dbReference>
<dbReference type="GO" id="GO:0006811">
    <property type="term" value="P:monoatomic ion transport"/>
    <property type="evidence" value="ECO:0007669"/>
    <property type="project" value="UniProtKB-KW"/>
</dbReference>
<dbReference type="GO" id="GO:0015288">
    <property type="term" value="F:porin activity"/>
    <property type="evidence" value="ECO:0007669"/>
    <property type="project" value="UniProtKB-KW"/>
</dbReference>
<dbReference type="BioCyc" id="SONE211586:G1GMP-4523-MONOMER"/>
<dbReference type="SMR" id="Q8E832"/>
<dbReference type="PANTHER" id="PTHR30329:SF21">
    <property type="entry name" value="LIPOPROTEIN YIAD-RELATED"/>
    <property type="match status" value="1"/>
</dbReference>
<dbReference type="SUPFAM" id="SSF56925">
    <property type="entry name" value="OMPA-like"/>
    <property type="match status" value="1"/>
</dbReference>
<dbReference type="InterPro" id="IPR002368">
    <property type="entry name" value="OmpA"/>
</dbReference>
<dbReference type="PRINTS" id="PR01022">
    <property type="entry name" value="OUTRMMBRANEA"/>
</dbReference>
<keyword evidence="3" id="KW-0813">Transport</keyword>
<dbReference type="PhylomeDB" id="Q8E832"/>
<dbReference type="GO" id="GO:0046930">
    <property type="term" value="C:pore complex"/>
    <property type="evidence" value="ECO:0007669"/>
    <property type="project" value="UniProtKB-KW"/>
</dbReference>
<dbReference type="InterPro" id="IPR000498">
    <property type="entry name" value="OmpA-like_TM_dom"/>
</dbReference>
<evidence type="ECO:0000256" key="6">
    <source>
        <dbReference type="ARBA" id="ARBA00023065"/>
    </source>
</evidence>
<evidence type="ECO:0000256" key="11">
    <source>
        <dbReference type="PROSITE-ProRule" id="PRU00473"/>
    </source>
</evidence>
<keyword evidence="4" id="KW-1134">Transmembrane beta strand</keyword>
<evidence type="ECO:0000256" key="3">
    <source>
        <dbReference type="ARBA" id="ARBA00022448"/>
    </source>
</evidence>
<dbReference type="PANTHER" id="PTHR30329">
    <property type="entry name" value="STATOR ELEMENT OF FLAGELLAR MOTOR COMPLEX"/>
    <property type="match status" value="1"/>
</dbReference>
<dbReference type="InterPro" id="IPR006665">
    <property type="entry name" value="OmpA-like"/>
</dbReference>
<dbReference type="PROSITE" id="PS01068">
    <property type="entry name" value="OMPA_1"/>
    <property type="match status" value="1"/>
</dbReference>
<comment type="subcellular location">
    <subcellularLocation>
        <location evidence="1">Cell outer membrane</location>
        <topology evidence="1">Multi-pass membrane protein</topology>
    </subcellularLocation>
</comment>
<keyword evidence="7" id="KW-0626">Porin</keyword>
<dbReference type="Gene3D" id="2.40.160.20">
    <property type="match status" value="1"/>
</dbReference>
<dbReference type="KEGG" id="son:SO_A0114"/>
<evidence type="ECO:0000256" key="4">
    <source>
        <dbReference type="ARBA" id="ARBA00022452"/>
    </source>
</evidence>
<dbReference type="InterPro" id="IPR011250">
    <property type="entry name" value="OMP/PagP_B-barrel"/>
</dbReference>
<name>Q8E832_SHEON</name>
<dbReference type="RefSeq" id="WP_011074421.1">
    <property type="nucleotide sequence ID" value="NC_004349.1"/>
</dbReference>
<dbReference type="AlphaFoldDB" id="Q8E832"/>
<keyword evidence="10" id="KW-0998">Cell outer membrane</keyword>
<dbReference type="CDD" id="cd07185">
    <property type="entry name" value="OmpA_C-like"/>
    <property type="match status" value="1"/>
</dbReference>
<evidence type="ECO:0000313" key="14">
    <source>
        <dbReference type="EMBL" id="AAN53038.1"/>
    </source>
</evidence>
<dbReference type="InterPro" id="IPR006690">
    <property type="entry name" value="OMPA-like_CS"/>
</dbReference>
<evidence type="ECO:0000256" key="8">
    <source>
        <dbReference type="ARBA" id="ARBA00023136"/>
    </source>
</evidence>
<evidence type="ECO:0000256" key="1">
    <source>
        <dbReference type="ARBA" id="ARBA00004571"/>
    </source>
</evidence>
<keyword evidence="8 11" id="KW-0472">Membrane</keyword>
<feature type="chain" id="PRO_5004307050" evidence="12">
    <location>
        <begin position="20"/>
        <end position="342"/>
    </location>
</feature>
<keyword evidence="14" id="KW-0614">Plasmid</keyword>
<evidence type="ECO:0000256" key="12">
    <source>
        <dbReference type="SAM" id="SignalP"/>
    </source>
</evidence>
<keyword evidence="5" id="KW-0812">Transmembrane</keyword>
<evidence type="ECO:0000256" key="7">
    <source>
        <dbReference type="ARBA" id="ARBA00023114"/>
    </source>
</evidence>
<feature type="signal peptide" evidence="12">
    <location>
        <begin position="1"/>
        <end position="19"/>
    </location>
</feature>
<protein>
    <submittedName>
        <fullName evidence="14">Outer membrane protein OmpA family</fullName>
    </submittedName>
</protein>
<dbReference type="PRINTS" id="PR01021">
    <property type="entry name" value="OMPADOMAIN"/>
</dbReference>
<evidence type="ECO:0000256" key="9">
    <source>
        <dbReference type="ARBA" id="ARBA00023157"/>
    </source>
</evidence>
<evidence type="ECO:0000313" key="15">
    <source>
        <dbReference type="Proteomes" id="UP000008186"/>
    </source>
</evidence>
<geneLocation type="plasmid" evidence="14 15">
    <name>megaplasmid</name>
</geneLocation>
<evidence type="ECO:0000256" key="5">
    <source>
        <dbReference type="ARBA" id="ARBA00022692"/>
    </source>
</evidence>
<gene>
    <name evidence="14" type="ordered locus">SO_A0114</name>
</gene>
<dbReference type="InterPro" id="IPR006664">
    <property type="entry name" value="OMP_bac"/>
</dbReference>
<comment type="similarity">
    <text evidence="2">Belongs to the outer membrane OOP (TC 1.B.6) superfamily. OmpA family.</text>
</comment>
<accession>Q8E832</accession>
<keyword evidence="15" id="KW-1185">Reference proteome</keyword>
<dbReference type="OrthoDB" id="9805832at2"/>
<dbReference type="Pfam" id="PF00691">
    <property type="entry name" value="OmpA"/>
    <property type="match status" value="1"/>
</dbReference>
<reference evidence="14 15" key="1">
    <citation type="journal article" date="2002" name="Nat. Biotechnol.">
        <title>Genome sequence of the dissimilatory metal ion-reducing bacterium Shewanella oneidensis.</title>
        <authorList>
            <person name="Heidelberg J.F."/>
            <person name="Paulsen I.T."/>
            <person name="Nelson K.E."/>
            <person name="Gaidos E.J."/>
            <person name="Nelson W.C."/>
            <person name="Read T.D."/>
            <person name="Eisen J.A."/>
            <person name="Seshadri R."/>
            <person name="Ward N."/>
            <person name="Methe B."/>
            <person name="Clayton R.A."/>
            <person name="Meyer T."/>
            <person name="Tsapin A."/>
            <person name="Scott J."/>
            <person name="Beanan M."/>
            <person name="Brinkac L."/>
            <person name="Daugherty S."/>
            <person name="DeBoy R.T."/>
            <person name="Dodson R.J."/>
            <person name="Durkin A.S."/>
            <person name="Haft D.H."/>
            <person name="Kolonay J.F."/>
            <person name="Madupu R."/>
            <person name="Peterson J.D."/>
            <person name="Umayam L.A."/>
            <person name="White O."/>
            <person name="Wolf A.M."/>
            <person name="Vamathevan J."/>
            <person name="Weidman J."/>
            <person name="Impraim M."/>
            <person name="Lee K."/>
            <person name="Berry K."/>
            <person name="Lee C."/>
            <person name="Mueller J."/>
            <person name="Khouri H."/>
            <person name="Gill J."/>
            <person name="Utterback T.R."/>
            <person name="McDonald L.A."/>
            <person name="Feldblyum T.V."/>
            <person name="Smith H.O."/>
            <person name="Venter J.C."/>
            <person name="Nealson K.H."/>
            <person name="Fraser C.M."/>
        </authorList>
    </citation>
    <scope>NUCLEOTIDE SEQUENCE [LARGE SCALE GENOMIC DNA]</scope>
    <source>
        <strain evidence="15">ATCC 700550 / JCM 31522 / CIP 106686 / LMG 19005 / NCIMB 14063 / MR-1</strain>
    </source>
</reference>
<evidence type="ECO:0000256" key="2">
    <source>
        <dbReference type="ARBA" id="ARBA00005710"/>
    </source>
</evidence>